<dbReference type="EMBL" id="JARJCM010000098">
    <property type="protein sequence ID" value="KAJ7029764.1"/>
    <property type="molecule type" value="Genomic_DNA"/>
</dbReference>
<gene>
    <name evidence="1" type="ORF">C8F04DRAFT_1187442</name>
</gene>
<accession>A0AAD6SKR7</accession>
<comment type="caution">
    <text evidence="1">The sequence shown here is derived from an EMBL/GenBank/DDBJ whole genome shotgun (WGS) entry which is preliminary data.</text>
</comment>
<organism evidence="1 2">
    <name type="scientific">Mycena alexandri</name>
    <dbReference type="NCBI Taxonomy" id="1745969"/>
    <lineage>
        <taxon>Eukaryota</taxon>
        <taxon>Fungi</taxon>
        <taxon>Dikarya</taxon>
        <taxon>Basidiomycota</taxon>
        <taxon>Agaricomycotina</taxon>
        <taxon>Agaricomycetes</taxon>
        <taxon>Agaricomycetidae</taxon>
        <taxon>Agaricales</taxon>
        <taxon>Marasmiineae</taxon>
        <taxon>Mycenaceae</taxon>
        <taxon>Mycena</taxon>
    </lineage>
</organism>
<proteinExistence type="predicted"/>
<sequence length="162" mass="17876">MSAKTTRAVHKHVTHSSFGVIFWFTARLILVEGNGIAPKNLATESTLRRDSLTAHNMADNTSSPVATRINRDLASRRAHGKVFSKGKLSKDGYWRALPAPKEKNYTNFLFGFKCCKLEVAIGRNGADSMGLTFRHVHRDSSQTAQYTRSAVAKIDGSILKPS</sequence>
<name>A0AAD6SKR7_9AGAR</name>
<protein>
    <submittedName>
        <fullName evidence="1">Uncharacterized protein</fullName>
    </submittedName>
</protein>
<dbReference type="AlphaFoldDB" id="A0AAD6SKR7"/>
<evidence type="ECO:0000313" key="2">
    <source>
        <dbReference type="Proteomes" id="UP001218188"/>
    </source>
</evidence>
<dbReference type="Proteomes" id="UP001218188">
    <property type="component" value="Unassembled WGS sequence"/>
</dbReference>
<keyword evidence="2" id="KW-1185">Reference proteome</keyword>
<reference evidence="1" key="1">
    <citation type="submission" date="2023-03" db="EMBL/GenBank/DDBJ databases">
        <title>Massive genome expansion in bonnet fungi (Mycena s.s.) driven by repeated elements and novel gene families across ecological guilds.</title>
        <authorList>
            <consortium name="Lawrence Berkeley National Laboratory"/>
            <person name="Harder C.B."/>
            <person name="Miyauchi S."/>
            <person name="Viragh M."/>
            <person name="Kuo A."/>
            <person name="Thoen E."/>
            <person name="Andreopoulos B."/>
            <person name="Lu D."/>
            <person name="Skrede I."/>
            <person name="Drula E."/>
            <person name="Henrissat B."/>
            <person name="Morin E."/>
            <person name="Kohler A."/>
            <person name="Barry K."/>
            <person name="LaButti K."/>
            <person name="Morin E."/>
            <person name="Salamov A."/>
            <person name="Lipzen A."/>
            <person name="Mereny Z."/>
            <person name="Hegedus B."/>
            <person name="Baldrian P."/>
            <person name="Stursova M."/>
            <person name="Weitz H."/>
            <person name="Taylor A."/>
            <person name="Grigoriev I.V."/>
            <person name="Nagy L.G."/>
            <person name="Martin F."/>
            <person name="Kauserud H."/>
        </authorList>
    </citation>
    <scope>NUCLEOTIDE SEQUENCE</scope>
    <source>
        <strain evidence="1">CBHHK200</strain>
    </source>
</reference>
<evidence type="ECO:0000313" key="1">
    <source>
        <dbReference type="EMBL" id="KAJ7029764.1"/>
    </source>
</evidence>